<evidence type="ECO:0000259" key="6">
    <source>
        <dbReference type="PROSITE" id="PS51779"/>
    </source>
</evidence>
<proteinExistence type="predicted"/>
<gene>
    <name evidence="7" type="ORF">AMYX_33470</name>
</gene>
<dbReference type="Pfam" id="PF07244">
    <property type="entry name" value="POTRA"/>
    <property type="match status" value="3"/>
</dbReference>
<reference evidence="8" key="1">
    <citation type="journal article" date="2020" name="Appl. Environ. Microbiol.">
        <title>Diazotrophic Anaeromyxobacter Isolates from Soils.</title>
        <authorList>
            <person name="Masuda Y."/>
            <person name="Yamanaka H."/>
            <person name="Xu Z.X."/>
            <person name="Shiratori Y."/>
            <person name="Aono T."/>
            <person name="Amachi S."/>
            <person name="Senoo K."/>
            <person name="Itoh H."/>
        </authorList>
    </citation>
    <scope>NUCLEOTIDE SEQUENCE [LARGE SCALE GENOMIC DNA]</scope>
    <source>
        <strain evidence="8">R267</strain>
    </source>
</reference>
<dbReference type="GO" id="GO:0019867">
    <property type="term" value="C:outer membrane"/>
    <property type="evidence" value="ECO:0007669"/>
    <property type="project" value="InterPro"/>
</dbReference>
<evidence type="ECO:0000256" key="4">
    <source>
        <dbReference type="ARBA" id="ARBA00023136"/>
    </source>
</evidence>
<dbReference type="InterPro" id="IPR034746">
    <property type="entry name" value="POTRA"/>
</dbReference>
<dbReference type="Proteomes" id="UP000503640">
    <property type="component" value="Unassembled WGS sequence"/>
</dbReference>
<comment type="caution">
    <text evidence="7">The sequence shown here is derived from an EMBL/GenBank/DDBJ whole genome shotgun (WGS) entry which is preliminary data.</text>
</comment>
<accession>A0A7I9VQB3</accession>
<evidence type="ECO:0000313" key="8">
    <source>
        <dbReference type="Proteomes" id="UP000503640"/>
    </source>
</evidence>
<dbReference type="PANTHER" id="PTHR12815:SF47">
    <property type="entry name" value="TRANSLOCATION AND ASSEMBLY MODULE SUBUNIT TAMA"/>
    <property type="match status" value="1"/>
</dbReference>
<dbReference type="EMBL" id="BJTG01000008">
    <property type="protein sequence ID" value="GEJ58606.1"/>
    <property type="molecule type" value="Genomic_DNA"/>
</dbReference>
<evidence type="ECO:0000256" key="2">
    <source>
        <dbReference type="ARBA" id="ARBA00022692"/>
    </source>
</evidence>
<protein>
    <recommendedName>
        <fullName evidence="6">POTRA domain-containing protein</fullName>
    </recommendedName>
</protein>
<keyword evidence="3" id="KW-0732">Signal</keyword>
<organism evidence="7 8">
    <name type="scientific">Anaeromyxobacter diazotrophicus</name>
    <dbReference type="NCBI Taxonomy" id="2590199"/>
    <lineage>
        <taxon>Bacteria</taxon>
        <taxon>Pseudomonadati</taxon>
        <taxon>Myxococcota</taxon>
        <taxon>Myxococcia</taxon>
        <taxon>Myxococcales</taxon>
        <taxon>Cystobacterineae</taxon>
        <taxon>Anaeromyxobacteraceae</taxon>
        <taxon>Anaeromyxobacter</taxon>
    </lineage>
</organism>
<evidence type="ECO:0000256" key="1">
    <source>
        <dbReference type="ARBA" id="ARBA00004370"/>
    </source>
</evidence>
<dbReference type="Gene3D" id="2.40.160.50">
    <property type="entry name" value="membrane protein fhac: a member of the omp85/tpsb transporter family"/>
    <property type="match status" value="1"/>
</dbReference>
<keyword evidence="5" id="KW-0998">Cell outer membrane</keyword>
<dbReference type="PROSITE" id="PS51257">
    <property type="entry name" value="PROKAR_LIPOPROTEIN"/>
    <property type="match status" value="1"/>
</dbReference>
<dbReference type="Gene3D" id="3.10.20.310">
    <property type="entry name" value="membrane protein fhac"/>
    <property type="match status" value="3"/>
</dbReference>
<comment type="subcellular location">
    <subcellularLocation>
        <location evidence="1">Membrane</location>
    </subcellularLocation>
</comment>
<dbReference type="Pfam" id="PF01103">
    <property type="entry name" value="Omp85"/>
    <property type="match status" value="1"/>
</dbReference>
<keyword evidence="2" id="KW-0812">Transmembrane</keyword>
<evidence type="ECO:0000313" key="7">
    <source>
        <dbReference type="EMBL" id="GEJ58606.1"/>
    </source>
</evidence>
<keyword evidence="8" id="KW-1185">Reference proteome</keyword>
<keyword evidence="4" id="KW-0472">Membrane</keyword>
<dbReference type="InterPro" id="IPR010827">
    <property type="entry name" value="BamA/TamA_POTRA"/>
</dbReference>
<dbReference type="InterPro" id="IPR039910">
    <property type="entry name" value="D15-like"/>
</dbReference>
<evidence type="ECO:0000256" key="5">
    <source>
        <dbReference type="ARBA" id="ARBA00023237"/>
    </source>
</evidence>
<dbReference type="PROSITE" id="PS51779">
    <property type="entry name" value="POTRA"/>
    <property type="match status" value="1"/>
</dbReference>
<dbReference type="RefSeq" id="WP_176067315.1">
    <property type="nucleotide sequence ID" value="NZ_BJTG01000008.1"/>
</dbReference>
<dbReference type="PANTHER" id="PTHR12815">
    <property type="entry name" value="SORTING AND ASSEMBLY MACHINERY SAMM50 PROTEIN FAMILY MEMBER"/>
    <property type="match status" value="1"/>
</dbReference>
<evidence type="ECO:0000256" key="3">
    <source>
        <dbReference type="ARBA" id="ARBA00022729"/>
    </source>
</evidence>
<dbReference type="InterPro" id="IPR000184">
    <property type="entry name" value="Bac_surfAg_D15"/>
</dbReference>
<dbReference type="AlphaFoldDB" id="A0A7I9VQB3"/>
<feature type="domain" description="POTRA" evidence="6">
    <location>
        <begin position="38"/>
        <end position="126"/>
    </location>
</feature>
<name>A0A7I9VQB3_9BACT</name>
<sequence length="689" mass="74685">MTSSHRRARRPGLALALLALALQGCFLWPQPRGTEEHPTVVAFDIEGARAVPARELRTHLATQESGRRWLLVPQPQPFDVDAFANDKKRIARYYQARGYYHARVTSADVVPDGPGRVRIRIRIEEGPPVHVTRLDVDGLDEAPEARARLKLPLKVGDVFTEAAYDAARAAIQDALTSTGWARAEVAQAAQVDPGLDEAHVRYTVKAGPRYRFGSVFVSGAAAIPRARIREEAELAVKPGQVFDATELPKAQARIFDLGVFGGVRVSPSLQAADEQKKTVPVVVAVREAPFRTIRAGPGFAFQATRWEADAIAGWQHRNWLGGLRKLSLDARVGYAWLPNLITETKQGPVALFTADFTQPGIASRYVDLNLRAEVERGLEQAYDFWAERVRLGTPFKLGRLVTFVPSVNLELYELGGIVSQETSLPGGQTSQVLQLATCPGQDPSLCLLSYFEQRLAFDFRDDPLNTTKGLYLSLTVQEGFSVKGNGASYLRLLPEARAFVSLPLGLVLAGRGRIGLLSSGSEVPIVARFTSGGPNLMRGYYTRQLSPVYGFCTKQPCPPNGTDYLPVGGAGLIDGSVELRFPISGELGGATFLDFGDVRFKAADALNVANLQYAVGAGIRYKTVFGPLRLDLAARLPGPDGQPGVEVMKLCSASGCDSTTPSTRSQLVPTGALHRGTILSFHLSIGEAF</sequence>